<reference evidence="1 2" key="1">
    <citation type="submission" date="2016-02" db="EMBL/GenBank/DDBJ databases">
        <title>Band-tailed pigeon sequencing and assembly.</title>
        <authorList>
            <person name="Soares A.E."/>
            <person name="Novak B.J."/>
            <person name="Rice E.S."/>
            <person name="O'Connell B."/>
            <person name="Chang D."/>
            <person name="Weber S."/>
            <person name="Shapiro B."/>
        </authorList>
    </citation>
    <scope>NUCLEOTIDE SEQUENCE [LARGE SCALE GENOMIC DNA]</scope>
    <source>
        <strain evidence="1">BTP2013</strain>
        <tissue evidence="1">Blood</tissue>
    </source>
</reference>
<name>A0A1V4KJS7_PATFA</name>
<comment type="caution">
    <text evidence="1">The sequence shown here is derived from an EMBL/GenBank/DDBJ whole genome shotgun (WGS) entry which is preliminary data.</text>
</comment>
<gene>
    <name evidence="1" type="ORF">AV530_016032</name>
</gene>
<evidence type="ECO:0000313" key="1">
    <source>
        <dbReference type="EMBL" id="OPJ84699.1"/>
    </source>
</evidence>
<protein>
    <submittedName>
        <fullName evidence="1">Uncharacterized protein</fullName>
    </submittedName>
</protein>
<proteinExistence type="predicted"/>
<accession>A0A1V4KJS7</accession>
<evidence type="ECO:0000313" key="2">
    <source>
        <dbReference type="Proteomes" id="UP000190648"/>
    </source>
</evidence>
<keyword evidence="2" id="KW-1185">Reference proteome</keyword>
<dbReference type="AlphaFoldDB" id="A0A1V4KJS7"/>
<organism evidence="1 2">
    <name type="scientific">Patagioenas fasciata monilis</name>
    <dbReference type="NCBI Taxonomy" id="372326"/>
    <lineage>
        <taxon>Eukaryota</taxon>
        <taxon>Metazoa</taxon>
        <taxon>Chordata</taxon>
        <taxon>Craniata</taxon>
        <taxon>Vertebrata</taxon>
        <taxon>Euteleostomi</taxon>
        <taxon>Archelosauria</taxon>
        <taxon>Archosauria</taxon>
        <taxon>Dinosauria</taxon>
        <taxon>Saurischia</taxon>
        <taxon>Theropoda</taxon>
        <taxon>Coelurosauria</taxon>
        <taxon>Aves</taxon>
        <taxon>Neognathae</taxon>
        <taxon>Neoaves</taxon>
        <taxon>Columbimorphae</taxon>
        <taxon>Columbiformes</taxon>
        <taxon>Columbidae</taxon>
        <taxon>Patagioenas</taxon>
    </lineage>
</organism>
<dbReference type="Proteomes" id="UP000190648">
    <property type="component" value="Unassembled WGS sequence"/>
</dbReference>
<dbReference type="EMBL" id="LSYS01003057">
    <property type="protein sequence ID" value="OPJ84699.1"/>
    <property type="molecule type" value="Genomic_DNA"/>
</dbReference>
<sequence length="99" mass="11330">MFYTWDWLYCLNRTGNGAVPGAAVAVTPVADEGVQEKLNQIIPFCIAYGQYFWKEKSSYFLVIVLKIVHWPGITLTAADDEYRQDKTRKIVIEPSTKLK</sequence>